<evidence type="ECO:0000256" key="9">
    <source>
        <dbReference type="ARBA" id="ARBA00022837"/>
    </source>
</evidence>
<dbReference type="InterPro" id="IPR006408">
    <property type="entry name" value="P-type_ATPase_IIB"/>
</dbReference>
<keyword evidence="10" id="KW-0067">ATP-binding</keyword>
<dbReference type="InterPro" id="IPR008250">
    <property type="entry name" value="ATPase_P-typ_transduc_dom_A_sf"/>
</dbReference>
<feature type="transmembrane region" description="Helical" evidence="14">
    <location>
        <begin position="780"/>
        <end position="801"/>
    </location>
</feature>
<dbReference type="GO" id="GO:0005391">
    <property type="term" value="F:P-type sodium:potassium-exchanging transporter activity"/>
    <property type="evidence" value="ECO:0007669"/>
    <property type="project" value="TreeGrafter"/>
</dbReference>
<evidence type="ECO:0000256" key="2">
    <source>
        <dbReference type="ARBA" id="ARBA00005675"/>
    </source>
</evidence>
<dbReference type="PANTHER" id="PTHR43294:SF21">
    <property type="entry name" value="CATION TRANSPORTING ATPASE"/>
    <property type="match status" value="1"/>
</dbReference>
<dbReference type="Gene3D" id="3.40.1110.10">
    <property type="entry name" value="Calcium-transporting ATPase, cytoplasmic domain N"/>
    <property type="match status" value="1"/>
</dbReference>
<dbReference type="GO" id="GO:0030007">
    <property type="term" value="P:intracellular potassium ion homeostasis"/>
    <property type="evidence" value="ECO:0007669"/>
    <property type="project" value="TreeGrafter"/>
</dbReference>
<dbReference type="GO" id="GO:0016887">
    <property type="term" value="F:ATP hydrolysis activity"/>
    <property type="evidence" value="ECO:0007669"/>
    <property type="project" value="InterPro"/>
</dbReference>
<dbReference type="Proteomes" id="UP000000393">
    <property type="component" value="Chromosome"/>
</dbReference>
<sequence>MNNDTLEGQYWHARDLKEVLQRLDVHPEQGLTLETAKERLATHGKNTIQEATRRSVWRMIWGQFRDFMVIVLIVAAVVSGIVGEPRDAIAIVVIVVLNAIVGAFQEYRAERAVAALRRMASPDAQVCRNGEIRTIPATELAPGDIVLLEAGNVVPADLRLLKTSNLRIDEAALTGESQAVQKTPETLSENEVPLGDRFNMAYKGTFVSHGHATGIVVATGMETELGQIAALLQQEEGVKTPLQQRLAHFGQRLAVGVLIVCGVIFVTGLLRGEEGVLMFLTAVSLAVAAIPEALPAVVTVSLAMGARKMSRRNALIRRLPAVETLGSVTYICTDKTGTLTENRMTAEGFWVAGEYQHEIPPLASESPPWNRLAQALALCNEVMFDKEQGVWGDPTEVALYQAAHEAGYKRQSLEKKLPRIGDIPFDSDRKRMTTVHRVSEREAIAFIKGAPEKILSRCSRMQMANEVAEVDRDILLREAERLAEQGYRVLAMAFRSLTNIPVEWTPETLEKDLIFLGLVALIDPPRKEAFRAVADCILAGITPVMITGDHPGTARAIAVRLGIDKEDGWVIKGQDLAQTPAPDFAHQVKQIRTYARVTPEQKITIVKALQDEGEFVAMTGDGVNDAPALKRAGIGVAMGQKGTDVAREAADMVLLDDNFATIVSAVREGRRIFDNIRKFIRYTMTSNSGEIWTLFLAPFLGLPLPLVPIQILWINLVTDGLPGLALSAEPQERGVMRRPPRPPNESIFAHGMWQHMLWVGLLIGGLSLLAQAWAYHGGDAHWQTMVFTVLTFCQLAHVLAIRSEKESLFTQGLLSNPWLLGAVAMTVALQLAVIYLPFLNPIFRTAPLTMEELAFCFALPMVVFVAVEIEKWLVRKGWIYVNCAS</sequence>
<evidence type="ECO:0000256" key="8">
    <source>
        <dbReference type="ARBA" id="ARBA00022741"/>
    </source>
</evidence>
<keyword evidence="5" id="KW-0109">Calcium transport</keyword>
<feature type="transmembrane region" description="Helical" evidence="14">
    <location>
        <begin position="276"/>
        <end position="303"/>
    </location>
</feature>
<dbReference type="GO" id="GO:0005524">
    <property type="term" value="F:ATP binding"/>
    <property type="evidence" value="ECO:0007669"/>
    <property type="project" value="UniProtKB-KW"/>
</dbReference>
<evidence type="ECO:0000256" key="5">
    <source>
        <dbReference type="ARBA" id="ARBA00022568"/>
    </source>
</evidence>
<dbReference type="Pfam" id="PF00122">
    <property type="entry name" value="E1-E2_ATPase"/>
    <property type="match status" value="1"/>
</dbReference>
<dbReference type="Gene3D" id="1.20.1110.10">
    <property type="entry name" value="Calcium-transporting ATPase, transmembrane domain"/>
    <property type="match status" value="1"/>
</dbReference>
<dbReference type="InterPro" id="IPR050510">
    <property type="entry name" value="Cation_transp_ATPase_P-type"/>
</dbReference>
<dbReference type="EMBL" id="CP002086">
    <property type="protein sequence ID" value="ADJ27902.1"/>
    <property type="molecule type" value="Genomic_DNA"/>
</dbReference>
<evidence type="ECO:0000256" key="10">
    <source>
        <dbReference type="ARBA" id="ARBA00022840"/>
    </source>
</evidence>
<dbReference type="SFLD" id="SFLDG00002">
    <property type="entry name" value="C1.7:_P-type_atpase_like"/>
    <property type="match status" value="1"/>
</dbReference>
<dbReference type="SUPFAM" id="SSF56784">
    <property type="entry name" value="HAD-like"/>
    <property type="match status" value="1"/>
</dbReference>
<evidence type="ECO:0000256" key="14">
    <source>
        <dbReference type="SAM" id="Phobius"/>
    </source>
</evidence>
<keyword evidence="4" id="KW-1003">Cell membrane</keyword>
<accession>D8K4S5</accession>
<keyword evidence="5" id="KW-0406">Ion transport</keyword>
<name>D8K4S5_NITWC</name>
<dbReference type="RefSeq" id="WP_013220004.1">
    <property type="nucleotide sequence ID" value="NC_014315.1"/>
</dbReference>
<dbReference type="GO" id="GO:0005388">
    <property type="term" value="F:P-type calcium transporter activity"/>
    <property type="evidence" value="ECO:0007669"/>
    <property type="project" value="UniProtKB-EC"/>
</dbReference>
<keyword evidence="12 14" id="KW-1133">Transmembrane helix</keyword>
<feature type="transmembrane region" description="Helical" evidence="14">
    <location>
        <begin position="88"/>
        <end position="109"/>
    </location>
</feature>
<keyword evidence="17" id="KW-1185">Reference proteome</keyword>
<evidence type="ECO:0000313" key="17">
    <source>
        <dbReference type="Proteomes" id="UP000000393"/>
    </source>
</evidence>
<organism evidence="16 17">
    <name type="scientific">Nitrosococcus watsoni (strain C-113)</name>
    <dbReference type="NCBI Taxonomy" id="105559"/>
    <lineage>
        <taxon>Bacteria</taxon>
        <taxon>Pseudomonadati</taxon>
        <taxon>Pseudomonadota</taxon>
        <taxon>Gammaproteobacteria</taxon>
        <taxon>Chromatiales</taxon>
        <taxon>Chromatiaceae</taxon>
        <taxon>Nitrosococcus</taxon>
    </lineage>
</organism>
<comment type="similarity">
    <text evidence="2">Belongs to the cation transport ATPase (P-type) (TC 3.A.3) family. Type IIA subfamily.</text>
</comment>
<reference evidence="16 17" key="1">
    <citation type="submission" date="2010-06" db="EMBL/GenBank/DDBJ databases">
        <title>Complete sequence of chromosome of Nitrosococcus watsoni C-113.</title>
        <authorList>
            <consortium name="US DOE Joint Genome Institute"/>
            <person name="Lucas S."/>
            <person name="Copeland A."/>
            <person name="Lapidus A."/>
            <person name="Cheng J.-F."/>
            <person name="Bruce D."/>
            <person name="Goodwin L."/>
            <person name="Pitluck S."/>
            <person name="Malfatti S.A."/>
            <person name="Chain P.S.G."/>
            <person name="Land M."/>
            <person name="Hauser L."/>
            <person name="Kyrpides N."/>
            <person name="Ivanova N."/>
            <person name="Cambell M.A."/>
            <person name="Heidelberg J.F."/>
            <person name="Klotz M.G."/>
            <person name="Woyke T."/>
        </authorList>
    </citation>
    <scope>NUCLEOTIDE SEQUENCE [LARGE SCALE GENOMIC DNA]</scope>
    <source>
        <strain evidence="16 17">C-113</strain>
    </source>
</reference>
<dbReference type="GO" id="GO:1902600">
    <property type="term" value="P:proton transmembrane transport"/>
    <property type="evidence" value="ECO:0007669"/>
    <property type="project" value="TreeGrafter"/>
</dbReference>
<feature type="transmembrane region" description="Helical" evidence="14">
    <location>
        <begin position="253"/>
        <end position="270"/>
    </location>
</feature>
<evidence type="ECO:0000259" key="15">
    <source>
        <dbReference type="SMART" id="SM00831"/>
    </source>
</evidence>
<evidence type="ECO:0000256" key="13">
    <source>
        <dbReference type="ARBA" id="ARBA00023136"/>
    </source>
</evidence>
<keyword evidence="7" id="KW-0479">Metal-binding</keyword>
<protein>
    <recommendedName>
        <fullName evidence="3">P-type Ca(2+) transporter</fullName>
        <ecNumber evidence="3">7.2.2.10</ecNumber>
    </recommendedName>
</protein>
<dbReference type="STRING" id="105559.Nwat_0959"/>
<dbReference type="GO" id="GO:0036376">
    <property type="term" value="P:sodium ion export across plasma membrane"/>
    <property type="evidence" value="ECO:0007669"/>
    <property type="project" value="TreeGrafter"/>
</dbReference>
<dbReference type="GO" id="GO:0046872">
    <property type="term" value="F:metal ion binding"/>
    <property type="evidence" value="ECO:0007669"/>
    <property type="project" value="UniProtKB-KW"/>
</dbReference>
<dbReference type="GO" id="GO:0005886">
    <property type="term" value="C:plasma membrane"/>
    <property type="evidence" value="ECO:0007669"/>
    <property type="project" value="UniProtKB-SubCell"/>
</dbReference>
<dbReference type="SFLD" id="SFLDF00027">
    <property type="entry name" value="p-type_atpase"/>
    <property type="match status" value="1"/>
</dbReference>
<dbReference type="InterPro" id="IPR006068">
    <property type="entry name" value="ATPase_P-typ_cation-transptr_C"/>
</dbReference>
<gene>
    <name evidence="16" type="ordered locus">Nwat_0959</name>
</gene>
<evidence type="ECO:0000256" key="1">
    <source>
        <dbReference type="ARBA" id="ARBA00004651"/>
    </source>
</evidence>
<evidence type="ECO:0000256" key="4">
    <source>
        <dbReference type="ARBA" id="ARBA00022475"/>
    </source>
</evidence>
<dbReference type="InterPro" id="IPR001757">
    <property type="entry name" value="P_typ_ATPase"/>
</dbReference>
<dbReference type="SUPFAM" id="SSF81660">
    <property type="entry name" value="Metal cation-transporting ATPase, ATP-binding domain N"/>
    <property type="match status" value="1"/>
</dbReference>
<dbReference type="InterPro" id="IPR004014">
    <property type="entry name" value="ATPase_P-typ_cation-transptr_N"/>
</dbReference>
<feature type="transmembrane region" description="Helical" evidence="14">
    <location>
        <begin position="848"/>
        <end position="867"/>
    </location>
</feature>
<dbReference type="Gene3D" id="3.40.50.1000">
    <property type="entry name" value="HAD superfamily/HAD-like"/>
    <property type="match status" value="1"/>
</dbReference>
<dbReference type="eggNOG" id="COG0474">
    <property type="taxonomic scope" value="Bacteria"/>
</dbReference>
<dbReference type="GO" id="GO:1990573">
    <property type="term" value="P:potassium ion import across plasma membrane"/>
    <property type="evidence" value="ECO:0007669"/>
    <property type="project" value="TreeGrafter"/>
</dbReference>
<evidence type="ECO:0000256" key="7">
    <source>
        <dbReference type="ARBA" id="ARBA00022723"/>
    </source>
</evidence>
<dbReference type="FunFam" id="2.70.150.10:FF:000016">
    <property type="entry name" value="Calcium-transporting P-type ATPase putative"/>
    <property type="match status" value="1"/>
</dbReference>
<dbReference type="InterPro" id="IPR018303">
    <property type="entry name" value="ATPase_P-typ_P_site"/>
</dbReference>
<keyword evidence="13 14" id="KW-0472">Membrane</keyword>
<dbReference type="AlphaFoldDB" id="D8K4S5"/>
<dbReference type="InterPro" id="IPR023214">
    <property type="entry name" value="HAD_sf"/>
</dbReference>
<dbReference type="InterPro" id="IPR023298">
    <property type="entry name" value="ATPase_P-typ_TM_dom_sf"/>
</dbReference>
<dbReference type="HOGENOM" id="CLU_002360_4_1_6"/>
<dbReference type="Pfam" id="PF13246">
    <property type="entry name" value="Cation_ATPase"/>
    <property type="match status" value="1"/>
</dbReference>
<feature type="transmembrane region" description="Helical" evidence="14">
    <location>
        <begin position="813"/>
        <end position="836"/>
    </location>
</feature>
<evidence type="ECO:0000256" key="12">
    <source>
        <dbReference type="ARBA" id="ARBA00022989"/>
    </source>
</evidence>
<dbReference type="InterPro" id="IPR036412">
    <property type="entry name" value="HAD-like_sf"/>
</dbReference>
<feature type="transmembrane region" description="Helical" evidence="14">
    <location>
        <begin position="756"/>
        <end position="774"/>
    </location>
</feature>
<evidence type="ECO:0000256" key="6">
    <source>
        <dbReference type="ARBA" id="ARBA00022692"/>
    </source>
</evidence>
<feature type="transmembrane region" description="Helical" evidence="14">
    <location>
        <begin position="64"/>
        <end position="82"/>
    </location>
</feature>
<keyword evidence="6 14" id="KW-0812">Transmembrane</keyword>
<dbReference type="InterPro" id="IPR059000">
    <property type="entry name" value="ATPase_P-type_domA"/>
</dbReference>
<dbReference type="EC" id="7.2.2.10" evidence="3"/>
<keyword evidence="11" id="KW-1278">Translocase</keyword>
<dbReference type="SUPFAM" id="SSF81653">
    <property type="entry name" value="Calcium ATPase, transduction domain A"/>
    <property type="match status" value="1"/>
</dbReference>
<dbReference type="Gene3D" id="2.70.150.10">
    <property type="entry name" value="Calcium-transporting ATPase, cytoplasmic transduction domain A"/>
    <property type="match status" value="1"/>
</dbReference>
<dbReference type="PANTHER" id="PTHR43294">
    <property type="entry name" value="SODIUM/POTASSIUM-TRANSPORTING ATPASE SUBUNIT ALPHA"/>
    <property type="match status" value="1"/>
</dbReference>
<dbReference type="PRINTS" id="PR00120">
    <property type="entry name" value="HATPASE"/>
</dbReference>
<evidence type="ECO:0000313" key="16">
    <source>
        <dbReference type="EMBL" id="ADJ27902.1"/>
    </source>
</evidence>
<dbReference type="PROSITE" id="PS00154">
    <property type="entry name" value="ATPASE_E1_E2"/>
    <property type="match status" value="1"/>
</dbReference>
<dbReference type="SMART" id="SM00831">
    <property type="entry name" value="Cation_ATPase_N"/>
    <property type="match status" value="1"/>
</dbReference>
<dbReference type="Pfam" id="PF00690">
    <property type="entry name" value="Cation_ATPase_N"/>
    <property type="match status" value="1"/>
</dbReference>
<keyword evidence="5" id="KW-0813">Transport</keyword>
<dbReference type="KEGG" id="nwa:Nwat_0959"/>
<dbReference type="PRINTS" id="PR00119">
    <property type="entry name" value="CATATPASE"/>
</dbReference>
<dbReference type="NCBIfam" id="TIGR01494">
    <property type="entry name" value="ATPase_P-type"/>
    <property type="match status" value="3"/>
</dbReference>
<dbReference type="SUPFAM" id="SSF81665">
    <property type="entry name" value="Calcium ATPase, transmembrane domain M"/>
    <property type="match status" value="1"/>
</dbReference>
<dbReference type="InterPro" id="IPR044492">
    <property type="entry name" value="P_typ_ATPase_HD_dom"/>
</dbReference>
<evidence type="ECO:0000256" key="3">
    <source>
        <dbReference type="ARBA" id="ARBA00012790"/>
    </source>
</evidence>
<dbReference type="Pfam" id="PF00689">
    <property type="entry name" value="Cation_ATPase_C"/>
    <property type="match status" value="1"/>
</dbReference>
<dbReference type="GO" id="GO:0006883">
    <property type="term" value="P:intracellular sodium ion homeostasis"/>
    <property type="evidence" value="ECO:0007669"/>
    <property type="project" value="TreeGrafter"/>
</dbReference>
<dbReference type="NCBIfam" id="TIGR01517">
    <property type="entry name" value="ATPase-IIB_Ca"/>
    <property type="match status" value="1"/>
</dbReference>
<dbReference type="SFLD" id="SFLDS00003">
    <property type="entry name" value="Haloacid_Dehalogenase"/>
    <property type="match status" value="1"/>
</dbReference>
<evidence type="ECO:0000256" key="11">
    <source>
        <dbReference type="ARBA" id="ARBA00022967"/>
    </source>
</evidence>
<keyword evidence="9" id="KW-0106">Calcium</keyword>
<keyword evidence="8" id="KW-0547">Nucleotide-binding</keyword>
<feature type="domain" description="Cation-transporting P-type ATPase N-terminal" evidence="15">
    <location>
        <begin position="10"/>
        <end position="84"/>
    </location>
</feature>
<dbReference type="CDD" id="cd02089">
    <property type="entry name" value="P-type_ATPase_Ca_prok"/>
    <property type="match status" value="1"/>
</dbReference>
<dbReference type="OrthoDB" id="9814270at2"/>
<dbReference type="InterPro" id="IPR023299">
    <property type="entry name" value="ATPase_P-typ_cyto_dom_N"/>
</dbReference>
<proteinExistence type="inferred from homology"/>
<comment type="subcellular location">
    <subcellularLocation>
        <location evidence="1">Cell membrane</location>
        <topology evidence="1">Multi-pass membrane protein</topology>
    </subcellularLocation>
</comment>
<dbReference type="Pfam" id="PF08282">
    <property type="entry name" value="Hydrolase_3"/>
    <property type="match status" value="1"/>
</dbReference>